<feature type="region of interest" description="Disordered" evidence="1">
    <location>
        <begin position="24"/>
        <end position="46"/>
    </location>
</feature>
<dbReference type="GO" id="GO:0016788">
    <property type="term" value="F:hydrolase activity, acting on ester bonds"/>
    <property type="evidence" value="ECO:0007669"/>
    <property type="project" value="InterPro"/>
</dbReference>
<keyword evidence="4" id="KW-1185">Reference proteome</keyword>
<dbReference type="AlphaFoldDB" id="A0A1H7XP88"/>
<evidence type="ECO:0000256" key="1">
    <source>
        <dbReference type="SAM" id="MobiDB-lite"/>
    </source>
</evidence>
<name>A0A1H7XP88_STIAU</name>
<dbReference type="SUPFAM" id="SSF63840">
    <property type="entry name" value="Ribonuclease domain of colicin E3"/>
    <property type="match status" value="1"/>
</dbReference>
<dbReference type="Proteomes" id="UP000182719">
    <property type="component" value="Unassembled WGS sequence"/>
</dbReference>
<dbReference type="EMBL" id="FOAP01000015">
    <property type="protein sequence ID" value="SEM35443.1"/>
    <property type="molecule type" value="Genomic_DNA"/>
</dbReference>
<dbReference type="InterPro" id="IPR036725">
    <property type="entry name" value="ColE3_ribonuclease_sf"/>
</dbReference>
<protein>
    <submittedName>
        <fullName evidence="3">Cytotoxic</fullName>
    </submittedName>
</protein>
<evidence type="ECO:0000313" key="4">
    <source>
        <dbReference type="Proteomes" id="UP000182719"/>
    </source>
</evidence>
<organism evidence="3 4">
    <name type="scientific">Stigmatella aurantiaca</name>
    <dbReference type="NCBI Taxonomy" id="41"/>
    <lineage>
        <taxon>Bacteria</taxon>
        <taxon>Pseudomonadati</taxon>
        <taxon>Myxococcota</taxon>
        <taxon>Myxococcia</taxon>
        <taxon>Myxococcales</taxon>
        <taxon>Cystobacterineae</taxon>
        <taxon>Archangiaceae</taxon>
        <taxon>Stigmatella</taxon>
    </lineage>
</organism>
<proteinExistence type="predicted"/>
<dbReference type="RefSeq" id="WP_143101537.1">
    <property type="nucleotide sequence ID" value="NZ_FOAP01000015.1"/>
</dbReference>
<accession>A0A1H7XP88</accession>
<dbReference type="GO" id="GO:0003723">
    <property type="term" value="F:RNA binding"/>
    <property type="evidence" value="ECO:0007669"/>
    <property type="project" value="InterPro"/>
</dbReference>
<dbReference type="InterPro" id="IPR009105">
    <property type="entry name" value="Colicin_E3_ribonuclease"/>
</dbReference>
<dbReference type="Pfam" id="PF09000">
    <property type="entry name" value="Cytotoxic"/>
    <property type="match status" value="1"/>
</dbReference>
<evidence type="ECO:0000259" key="2">
    <source>
        <dbReference type="Pfam" id="PF09000"/>
    </source>
</evidence>
<feature type="domain" description="Colicin E3-like ribonuclease" evidence="2">
    <location>
        <begin position="23"/>
        <end position="45"/>
    </location>
</feature>
<dbReference type="OrthoDB" id="982153at2"/>
<dbReference type="GO" id="GO:0043022">
    <property type="term" value="F:ribosome binding"/>
    <property type="evidence" value="ECO:0007669"/>
    <property type="project" value="InterPro"/>
</dbReference>
<dbReference type="Gene3D" id="3.10.380.10">
    <property type="entry name" value="Colicin E3-like ribonuclease domain"/>
    <property type="match status" value="1"/>
</dbReference>
<reference evidence="4" key="1">
    <citation type="submission" date="2016-10" db="EMBL/GenBank/DDBJ databases">
        <authorList>
            <person name="Varghese N."/>
            <person name="Submissions S."/>
        </authorList>
    </citation>
    <scope>NUCLEOTIDE SEQUENCE [LARGE SCALE GENOMIC DNA]</scope>
    <source>
        <strain evidence="4">DSM 17044</strain>
    </source>
</reference>
<gene>
    <name evidence="3" type="ORF">SAMN05444354_115104</name>
</gene>
<evidence type="ECO:0000313" key="3">
    <source>
        <dbReference type="EMBL" id="SEM35443.1"/>
    </source>
</evidence>
<sequence length="46" mass="5157">MTWQELMLGSALWWSLAIMGHATLGEFDPSTGKQTQPADPTRRIEP</sequence>